<dbReference type="EMBL" id="CP015118">
    <property type="protein sequence ID" value="ARN19885.1"/>
    <property type="molecule type" value="Genomic_DNA"/>
</dbReference>
<dbReference type="PANTHER" id="PTHR14226:SF57">
    <property type="entry name" value="BLR7027 PROTEIN"/>
    <property type="match status" value="1"/>
</dbReference>
<reference evidence="2 3" key="1">
    <citation type="submission" date="2016-04" db="EMBL/GenBank/DDBJ databases">
        <title>Complete genome sequence of natural rubber-degrading, novel Gram-negative bacterium, Rhizobacter gummiphilus strain NS21.</title>
        <authorList>
            <person name="Tabata M."/>
            <person name="Kasai D."/>
            <person name="Fukuda M."/>
        </authorList>
    </citation>
    <scope>NUCLEOTIDE SEQUENCE [LARGE SCALE GENOMIC DNA]</scope>
    <source>
        <strain evidence="2 3">NS21</strain>
    </source>
</reference>
<dbReference type="SUPFAM" id="SSF52151">
    <property type="entry name" value="FabD/lysophospholipase-like"/>
    <property type="match status" value="1"/>
</dbReference>
<keyword evidence="1" id="KW-0378">Hydrolase</keyword>
<dbReference type="PROSITE" id="PS51635">
    <property type="entry name" value="PNPLA"/>
    <property type="match status" value="1"/>
</dbReference>
<keyword evidence="3" id="KW-1185">Reference proteome</keyword>
<dbReference type="InterPro" id="IPR050301">
    <property type="entry name" value="NTE"/>
</dbReference>
<dbReference type="InterPro" id="IPR002641">
    <property type="entry name" value="PNPLA_dom"/>
</dbReference>
<dbReference type="InterPro" id="IPR016035">
    <property type="entry name" value="Acyl_Trfase/lysoPLipase"/>
</dbReference>
<evidence type="ECO:0000313" key="3">
    <source>
        <dbReference type="Proteomes" id="UP000193427"/>
    </source>
</evidence>
<dbReference type="AlphaFoldDB" id="A0A1W6L6H7"/>
<dbReference type="KEGG" id="rgu:A4W93_08145"/>
<evidence type="ECO:0000256" key="1">
    <source>
        <dbReference type="PROSITE-ProRule" id="PRU01161"/>
    </source>
</evidence>
<proteinExistence type="predicted"/>
<dbReference type="PANTHER" id="PTHR14226">
    <property type="entry name" value="NEUROPATHY TARGET ESTERASE/SWISS CHEESE D.MELANOGASTER"/>
    <property type="match status" value="1"/>
</dbReference>
<evidence type="ECO:0000313" key="2">
    <source>
        <dbReference type="EMBL" id="ARN19885.1"/>
    </source>
</evidence>
<feature type="active site" description="Proton acceptor" evidence="1">
    <location>
        <position position="231"/>
    </location>
</feature>
<keyword evidence="1" id="KW-0443">Lipid metabolism</keyword>
<comment type="caution">
    <text evidence="1">Lacks conserved residue(s) required for the propagation of feature annotation.</text>
</comment>
<feature type="short sequence motif" description="GXSXG" evidence="1">
    <location>
        <begin position="59"/>
        <end position="63"/>
    </location>
</feature>
<protein>
    <submittedName>
        <fullName evidence="2">Patatin</fullName>
    </submittedName>
</protein>
<dbReference type="GO" id="GO:0016787">
    <property type="term" value="F:hydrolase activity"/>
    <property type="evidence" value="ECO:0007669"/>
    <property type="project" value="UniProtKB-UniRule"/>
</dbReference>
<accession>A0A1W6L6H7</accession>
<dbReference type="OrthoDB" id="9798773at2"/>
<organism evidence="2 3">
    <name type="scientific">Piscinibacter gummiphilus</name>
    <dbReference type="NCBI Taxonomy" id="946333"/>
    <lineage>
        <taxon>Bacteria</taxon>
        <taxon>Pseudomonadati</taxon>
        <taxon>Pseudomonadota</taxon>
        <taxon>Betaproteobacteria</taxon>
        <taxon>Burkholderiales</taxon>
        <taxon>Sphaerotilaceae</taxon>
        <taxon>Piscinibacter</taxon>
    </lineage>
</organism>
<name>A0A1W6L6H7_9BURK</name>
<gene>
    <name evidence="2" type="ORF">A4W93_08145</name>
</gene>
<dbReference type="Proteomes" id="UP000193427">
    <property type="component" value="Chromosome"/>
</dbReference>
<dbReference type="GO" id="GO:0016042">
    <property type="term" value="P:lipid catabolic process"/>
    <property type="evidence" value="ECO:0007669"/>
    <property type="project" value="UniProtKB-UniRule"/>
</dbReference>
<keyword evidence="1" id="KW-0442">Lipid degradation</keyword>
<dbReference type="RefSeq" id="WP_085750155.1">
    <property type="nucleotide sequence ID" value="NZ_BSPR01000008.1"/>
</dbReference>
<dbReference type="Gene3D" id="3.40.1090.10">
    <property type="entry name" value="Cytosolic phospholipase A2 catalytic domain"/>
    <property type="match status" value="1"/>
</dbReference>
<feature type="active site" description="Nucleophile" evidence="1">
    <location>
        <position position="61"/>
    </location>
</feature>
<dbReference type="Pfam" id="PF01734">
    <property type="entry name" value="Patatin"/>
    <property type="match status" value="1"/>
</dbReference>
<dbReference type="STRING" id="946333.A4W93_08145"/>
<sequence length="424" mass="45878">MPNPDNIKNSGGDEAVTGLILTGGGARAAYQVGVLKAVAQIRRDAAPWRKDNPFPVITGTSAGAINAAALASHCDDFDNAVAQLCNVWENFRAEQVYRSDALGVIRTGARWLTMMSLGWVIARWRRARQRSLLDNAPLEDLLHLLVRVDRLKALMKSGHLQALAVTASSYNSGTHVTFYDSVKDFVPWNRSQRVAVRDTITVPHLLASAAIPFVFPPVQLGFDGGTEYFGDGSMRQSAPISPAVHLGASRILVIGAGRMHEPPGQRKVKGTYPNLAQIAGHALSNIFLDALAVDVERLQRINNTLALLPPEALANTSLRPIDVLVIAPSERLDDLAAKHLDSLPAPVRALLRGVGVSGKGSDARGAALASYLLFESPYTRELVALGVSDTLARRDEVTKFFGWERRAVPRSPVQDSGFYTAELE</sequence>